<accession>A0ACC3SNM4</accession>
<sequence>MPAMLDDPTAPVIYRTSGAPPYPTPYAPLPPEIVPRQVTLRDRITTATLIPFSAPDQVPKSLLTYLCALLNREIEKGDTYPMINELPIDSFGPYWFANFGAIMFLGEIGSVEEVWQMEREGKDWSQECLGSFYVKPNYPGRSSHVCNGGFLVTDASRNKGVGRLMGEGYLEWAPKLGYVYSVFNLVYETNIASVRIWDSLGFKRIGRVKGCGNLKSFPDQFVDAIIYGRDLTGESEEYLTEERFDKIRFYLKTGTYPAGSDRAEKSRLRSAATHYKLIPETETEPEKLMLKGKEVISDPNAQYEIARNTHMVSHGGINKTTATIADRYHWVRIKETVSLAVKNCEACKEMSQPKTKPDPKSIRSKDNVRNGRDEDASPPSPAGKDDNATPLSNSRLFSPTQASPGADGPHLSPSAHPSSTSPQPAHHHSQPSHHSSHHAQHAQAPTANMSYMHAPPSTQHPHALPLADPTASAYADYDMHDMHDMHDMPVDPQLMGSGSLAVGVGVHHHHNHQQAHPQMMDELQHFGYATPGAGQYGGGYAAQGGLEGYEDMGMGQGPLGQGQEGFGGVGAGEDREGELQRQLAGVGEVGLARFERGRN</sequence>
<evidence type="ECO:0000313" key="2">
    <source>
        <dbReference type="Proteomes" id="UP001320706"/>
    </source>
</evidence>
<reference evidence="1" key="1">
    <citation type="submission" date="2024-02" db="EMBL/GenBank/DDBJ databases">
        <title>Metagenome Assembled Genome of Zalaria obscura JY119.</title>
        <authorList>
            <person name="Vighnesh L."/>
            <person name="Jagadeeshwari U."/>
            <person name="Venkata Ramana C."/>
            <person name="Sasikala C."/>
        </authorList>
    </citation>
    <scope>NUCLEOTIDE SEQUENCE</scope>
    <source>
        <strain evidence="1">JY119</strain>
    </source>
</reference>
<dbReference type="EMBL" id="JAMKPW020000001">
    <property type="protein sequence ID" value="KAK8221921.1"/>
    <property type="molecule type" value="Genomic_DNA"/>
</dbReference>
<proteinExistence type="predicted"/>
<evidence type="ECO:0000313" key="1">
    <source>
        <dbReference type="EMBL" id="KAK8221921.1"/>
    </source>
</evidence>
<organism evidence="1 2">
    <name type="scientific">Zalaria obscura</name>
    <dbReference type="NCBI Taxonomy" id="2024903"/>
    <lineage>
        <taxon>Eukaryota</taxon>
        <taxon>Fungi</taxon>
        <taxon>Dikarya</taxon>
        <taxon>Ascomycota</taxon>
        <taxon>Pezizomycotina</taxon>
        <taxon>Dothideomycetes</taxon>
        <taxon>Dothideomycetidae</taxon>
        <taxon>Dothideales</taxon>
        <taxon>Zalariaceae</taxon>
        <taxon>Zalaria</taxon>
    </lineage>
</organism>
<comment type="caution">
    <text evidence="1">The sequence shown here is derived from an EMBL/GenBank/DDBJ whole genome shotgun (WGS) entry which is preliminary data.</text>
</comment>
<dbReference type="Proteomes" id="UP001320706">
    <property type="component" value="Unassembled WGS sequence"/>
</dbReference>
<keyword evidence="2" id="KW-1185">Reference proteome</keyword>
<protein>
    <submittedName>
        <fullName evidence="1">Protein spt10</fullName>
    </submittedName>
</protein>
<gene>
    <name evidence="1" type="primary">SPT10</name>
    <name evidence="1" type="ORF">M8818_000086</name>
</gene>
<name>A0ACC3SNM4_9PEZI</name>